<evidence type="ECO:0000313" key="2">
    <source>
        <dbReference type="EMBL" id="TGO27653.1"/>
    </source>
</evidence>
<gene>
    <name evidence="2" type="ORF">BPAE_0039g00630</name>
</gene>
<dbReference type="Pfam" id="PF06985">
    <property type="entry name" value="HET"/>
    <property type="match status" value="1"/>
</dbReference>
<keyword evidence="3" id="KW-1185">Reference proteome</keyword>
<evidence type="ECO:0000259" key="1">
    <source>
        <dbReference type="Pfam" id="PF06985"/>
    </source>
</evidence>
<sequence length="726" mass="83068">MEEDEIQCRCGDEAHKNLEEWYKGYPNNYYSATKGGLFNDKFNEYIIKKKIDMLLPQIPVFNNYCFNCQKFLDKMSDIIMKIPGYQPDTVWGLYQCPCFKDSFEFEASYRNGCRLCILWVRCSNLDGNSFETWHRLQNRLSCLRKSTAILVSIRRAIRNDEENFWLSLTFPGHKGDSHSSTSRLYCVKNCDQRRFILGEDSAPLLSANESISQLHLAKKWLNACSETHESCKSATDHQLPTRLIDVISNPIHLVSSSIFTSKPRYTTLSHCWGTKDFVKLEEDSLESFMIKIPEEKLTKTFRDAVYIARSLDLRYLWIDSLCIIQLSESDWRKEAALMSSVYSGSTINIVAASAIDGTKGCFLKPPSFSGNVQIQPTKNEVWDIGPDAFYDSVVGSPVANRAWCLQERLLAPRSLHFTQSELFWECQHCDASESFPDYYPQVSPPTILHRDHDKPLSDIWHTIVQLYTSTNLTFAKDKLVAISGLAQLIQKKNRDLYLAGLWWNDIELQLLWSQSLPGRRLPIGSKYRAPSWSWASVDEMGGVLYPSRSDTRDYIFCSHVIDAHVVPAGNDPFGELMGGALEMSCSTMVRGKLKEREPESKVEEYRDVEIESLDGKKETFRVKPDANECEGEDICIVPVVDSWWKESKYSGRSFEGLLLLPRVNKKGEYTRAGVFKFNVGDKKSQGNLERFLKLMKQSGKAIAEAYCAKILKEPKFGNELYVITII</sequence>
<proteinExistence type="predicted"/>
<dbReference type="Proteomes" id="UP000297910">
    <property type="component" value="Unassembled WGS sequence"/>
</dbReference>
<name>A0A4Z1G052_9HELO</name>
<feature type="domain" description="Heterokaryon incompatibility" evidence="1">
    <location>
        <begin position="265"/>
        <end position="407"/>
    </location>
</feature>
<evidence type="ECO:0000313" key="3">
    <source>
        <dbReference type="Proteomes" id="UP000297910"/>
    </source>
</evidence>
<dbReference type="PANTHER" id="PTHR33112:SF8">
    <property type="entry name" value="HETEROKARYON INCOMPATIBILITY DOMAIN-CONTAINING PROTEIN"/>
    <property type="match status" value="1"/>
</dbReference>
<dbReference type="AlphaFoldDB" id="A0A4Z1G052"/>
<comment type="caution">
    <text evidence="2">The sequence shown here is derived from an EMBL/GenBank/DDBJ whole genome shotgun (WGS) entry which is preliminary data.</text>
</comment>
<accession>A0A4Z1G052</accession>
<reference evidence="2 3" key="1">
    <citation type="submission" date="2017-12" db="EMBL/GenBank/DDBJ databases">
        <title>Comparative genomics of Botrytis spp.</title>
        <authorList>
            <person name="Valero-Jimenez C.A."/>
            <person name="Tapia P."/>
            <person name="Veloso J."/>
            <person name="Silva-Moreno E."/>
            <person name="Staats M."/>
            <person name="Valdes J.H."/>
            <person name="Van Kan J.A.L."/>
        </authorList>
    </citation>
    <scope>NUCLEOTIDE SEQUENCE [LARGE SCALE GENOMIC DNA]</scope>
    <source>
        <strain evidence="2 3">Bp0003</strain>
    </source>
</reference>
<dbReference type="InterPro" id="IPR010730">
    <property type="entry name" value="HET"/>
</dbReference>
<organism evidence="2 3">
    <name type="scientific">Botrytis paeoniae</name>
    <dbReference type="NCBI Taxonomy" id="278948"/>
    <lineage>
        <taxon>Eukaryota</taxon>
        <taxon>Fungi</taxon>
        <taxon>Dikarya</taxon>
        <taxon>Ascomycota</taxon>
        <taxon>Pezizomycotina</taxon>
        <taxon>Leotiomycetes</taxon>
        <taxon>Helotiales</taxon>
        <taxon>Sclerotiniaceae</taxon>
        <taxon>Botrytis</taxon>
    </lineage>
</organism>
<protein>
    <recommendedName>
        <fullName evidence="1">Heterokaryon incompatibility domain-containing protein</fullName>
    </recommendedName>
</protein>
<dbReference type="PANTHER" id="PTHR33112">
    <property type="entry name" value="DOMAIN PROTEIN, PUTATIVE-RELATED"/>
    <property type="match status" value="1"/>
</dbReference>
<dbReference type="EMBL" id="PQXI01000039">
    <property type="protein sequence ID" value="TGO27653.1"/>
    <property type="molecule type" value="Genomic_DNA"/>
</dbReference>